<dbReference type="OMA" id="FWFRILE"/>
<dbReference type="HOGENOM" id="CLU_239122_0_0_1"/>
<accession>D3KG72</accession>
<evidence type="ECO:0000313" key="1">
    <source>
        <dbReference type="EMBL" id="KAE8303720.1"/>
    </source>
</evidence>
<comment type="caution">
    <text evidence="1">The sequence shown here is derived from an EMBL/GenBank/DDBJ whole genome shotgun (WGS) entry which is preliminary data.</text>
</comment>
<evidence type="ECO:0000313" key="2">
    <source>
        <dbReference type="Proteomes" id="UP000001548"/>
    </source>
</evidence>
<dbReference type="Proteomes" id="UP000001548">
    <property type="component" value="Unassembled WGS sequence"/>
</dbReference>
<organism evidence="1 2">
    <name type="scientific">Giardia intestinalis (strain ATCC 50803 / WB clone C6)</name>
    <name type="common">Giardia lamblia</name>
    <dbReference type="NCBI Taxonomy" id="184922"/>
    <lineage>
        <taxon>Eukaryota</taxon>
        <taxon>Metamonada</taxon>
        <taxon>Diplomonadida</taxon>
        <taxon>Hexamitidae</taxon>
        <taxon>Giardiinae</taxon>
        <taxon>Giardia</taxon>
    </lineage>
</organism>
<dbReference type="EMBL" id="AACB03000002">
    <property type="protein sequence ID" value="KAE8303720.1"/>
    <property type="molecule type" value="Genomic_DNA"/>
</dbReference>
<gene>
    <name evidence="1" type="ORF">GL50803_0017580</name>
</gene>
<sequence>MRSSRLNKSDIASFYFNSLHVQFFFLLILRHFLTLRGCGVLCLSFFFFVDAMVFQLFNPILVYLDLLSTAILFHKVRRYNKPILPFVSQDPIVSLILTLVLLLPYFCLCSVIGMFVNAMHRKMHSTSFSYFLRQFLLLCTKTVPLICLLSLYLASFFNVPQTVHSTDVVAVDELVISIFAFMGLISYYGVTRGLVNFDATMALTCSQSGRVLPRELNISTLLVQHLGYSLYQQSDFSFSHMLRLSYADLSTVLRRLVRYAANCTTGGTCSRIIYILTSLLHKMHQQQHDIITFIIQLFSIGLAGAVLFFVPNLLSLASSAAPPHLQSCSLPQQLCVLFQSMNLEVIVAFLLSFGLDYALVQFLYSLFATIYSGSSLLVLVRLGFWFRILEVLKITRVISLYLDHRHSLSARSVLSVFIRMQLCSITFSRFIVITIQYKMMSDHIFINILTNTHKRLVKHRAIYGLSGFSQLDFKTAHLPRALRTLETAGVMAHISNAASNTIEKYASLFKAFWCLLYSNFFRNWGYSLRQQSQCIFSSQTSDTYLDILDPSHTFLANNIPLFVIEAERFIRVYQAEVNDSSMIQLYKHILEYQESCLTCADSLFLVKSTLETVAIFFNNTVRALLGKVILSDRSKSTAQGATSAHHVINYRSLISAITSSSSAGDTHNGVHLYNSTGANGSSLCKKDASTKESGISHSSLSHQCGNRDKRPANSSLAHAIKDCSLSDPYPTDQIIDSAKVTPATLNRSKRSILRSLDYIKTHPFQVTPRLIHKFTDVYSQSSELASLQTPLMNIDFLDPFDDSHASIGQQTMEESSSLSVTGQKLLEYQQLERALHDLSYPTSTGESLSPFGDRTRKKNSSSELAVSINVQKTAVTFPIPFSQQCSFNSTPTSSCSTPISTPAFFFSNVKPLPHNTLNTLPYPGASRKYRLKELEILNYLAVDDNAALMDPLKDRSLYFALLEDLEKALSTTFFDWVFVFGFTISAGYQEAIYSDVIERASKAQFMLQYARMANSTIRVIPKLFLSLLSSSLGVTLLVARCRKGQSPLVHVIQCDVSLDICPSPSCTSTNTSQISDSIIFSSIASVAILDPQKLLLLCKTMQVFTITLERLQNHYKMHKLASMMYTRKKREKSQYLAYITHCLNCAVVFHSISSRVMAQSQVFSKEQRRLLVSLHRFAELNVYNLEVILSIIRFKTINLDGFTKRIQNCLLSSHDISITLASKGSSWNLFDILDRVLIEQNLALVADLQPIYTIALSNRRWRSPRTCSIQAYSLLSPHNVHYSDERAATGGQSTMELVNYVLYTNVQMTYNFKLAFLIISSLHRYLYAHEVDVHISDGLAERVDSGISNDVVYGSSDLIARYQYASDSSYLKQCSRSRSRSRKGNPVFAGATLTSLATNYLTVDFVIEKIPPQLYDVFAVAICNCWAALCSDMPYIYLQKALGSYLSRRHGGTAPIVRRACSCPAAGATFNFIPNPGTPRSGVYSHNDWSVESMYLLDATKILSHILALKALLFEQCSFSIDDSRIHLRVHMKRAGDPGLSELVLPDTDSCASSMYGEQGVIYTPPHCAEKKLYQQKTTEAPRLTADLNHEGIVGLGRMYPNLLDPVSEETSKSEVSRGYPDMQPSIVSTKFGFVLLNRLPLVTLFTKPARILRAVSSAAASLNMDLLQCASEDELSHSTYPAYVLCQLDIIDDAHGHTSRDDKVILTFKGFMPQTDAETSAMHPIVLKKVTVQTSFYSFCIALGSLLKDFLAAARAGVN</sequence>
<name>D3KG72_GIAIC</name>
<keyword evidence="2" id="KW-1185">Reference proteome</keyword>
<protein>
    <submittedName>
        <fullName evidence="1">Uncharacterized protein</fullName>
    </submittedName>
</protein>
<proteinExistence type="predicted"/>
<dbReference type="VEuPathDB" id="GiardiaDB:GL50803_17580"/>
<reference evidence="1 2" key="1">
    <citation type="journal article" date="2007" name="Science">
        <title>Genomic minimalism in the early diverging intestinal parasite Giardia lamblia.</title>
        <authorList>
            <person name="Morrison H.G."/>
            <person name="McArthur A.G."/>
            <person name="Gillin F.D."/>
            <person name="Aley S.B."/>
            <person name="Adam R.D."/>
            <person name="Olsen G.J."/>
            <person name="Best A.A."/>
            <person name="Cande W.Z."/>
            <person name="Chen F."/>
            <person name="Cipriano M.J."/>
            <person name="Davids B.J."/>
            <person name="Dawson S.C."/>
            <person name="Elmendorf H.G."/>
            <person name="Hehl A.B."/>
            <person name="Holder M.E."/>
            <person name="Huse S.M."/>
            <person name="Kim U.U."/>
            <person name="Lasek-Nesselquist E."/>
            <person name="Manning G."/>
            <person name="Nigam A."/>
            <person name="Nixon J.E."/>
            <person name="Palm D."/>
            <person name="Passamaneck N.E."/>
            <person name="Prabhu A."/>
            <person name="Reich C.I."/>
            <person name="Reiner D.S."/>
            <person name="Samuelson J."/>
            <person name="Svard S.G."/>
            <person name="Sogin M.L."/>
        </authorList>
    </citation>
    <scope>NUCLEOTIDE SEQUENCE [LARGE SCALE GENOMIC DNA]</scope>
    <source>
        <strain evidence="1 2">WB C6</strain>
    </source>
</reference>